<gene>
    <name evidence="10" type="ORF">ABS772_23260</name>
</gene>
<protein>
    <submittedName>
        <fullName evidence="10">Exopolysaccharide biosynthesis polyprenyl glycosylphosphotransferase</fullName>
    </submittedName>
</protein>
<comment type="caution">
    <text evidence="10">The sequence shown here is derived from an EMBL/GenBank/DDBJ whole genome shotgun (WGS) entry which is preliminary data.</text>
</comment>
<feature type="transmembrane region" description="Helical" evidence="8">
    <location>
        <begin position="25"/>
        <end position="45"/>
    </location>
</feature>
<name>A0ABV1QU78_9HYPH</name>
<comment type="similarity">
    <text evidence="2">Belongs to the bacterial sugar transferase family.</text>
</comment>
<keyword evidence="7" id="KW-0270">Exopolysaccharide synthesis</keyword>
<evidence type="ECO:0000313" key="11">
    <source>
        <dbReference type="Proteomes" id="UP001480955"/>
    </source>
</evidence>
<dbReference type="Pfam" id="PF02397">
    <property type="entry name" value="Bac_transf"/>
    <property type="match status" value="1"/>
</dbReference>
<evidence type="ECO:0000256" key="5">
    <source>
        <dbReference type="ARBA" id="ARBA00022989"/>
    </source>
</evidence>
<evidence type="ECO:0000256" key="3">
    <source>
        <dbReference type="ARBA" id="ARBA00022679"/>
    </source>
</evidence>
<feature type="domain" description="Bacterial sugar transferase" evidence="9">
    <location>
        <begin position="257"/>
        <end position="439"/>
    </location>
</feature>
<organism evidence="10 11">
    <name type="scientific">Methylorubrum podarium</name>
    <dbReference type="NCBI Taxonomy" id="200476"/>
    <lineage>
        <taxon>Bacteria</taxon>
        <taxon>Pseudomonadati</taxon>
        <taxon>Pseudomonadota</taxon>
        <taxon>Alphaproteobacteria</taxon>
        <taxon>Hyphomicrobiales</taxon>
        <taxon>Methylobacteriaceae</taxon>
        <taxon>Methylorubrum</taxon>
    </lineage>
</organism>
<dbReference type="Proteomes" id="UP001480955">
    <property type="component" value="Unassembled WGS sequence"/>
</dbReference>
<evidence type="ECO:0000313" key="10">
    <source>
        <dbReference type="EMBL" id="MER2252843.1"/>
    </source>
</evidence>
<evidence type="ECO:0000256" key="6">
    <source>
        <dbReference type="ARBA" id="ARBA00023136"/>
    </source>
</evidence>
<dbReference type="RefSeq" id="WP_238255245.1">
    <property type="nucleotide sequence ID" value="NZ_BPRD01000149.1"/>
</dbReference>
<evidence type="ECO:0000256" key="7">
    <source>
        <dbReference type="ARBA" id="ARBA00023169"/>
    </source>
</evidence>
<dbReference type="Pfam" id="PF13727">
    <property type="entry name" value="CoA_binding_3"/>
    <property type="match status" value="1"/>
</dbReference>
<dbReference type="EMBL" id="JBELQE010000122">
    <property type="protein sequence ID" value="MER2252843.1"/>
    <property type="molecule type" value="Genomic_DNA"/>
</dbReference>
<evidence type="ECO:0000259" key="9">
    <source>
        <dbReference type="Pfam" id="PF02397"/>
    </source>
</evidence>
<reference evidence="10 11" key="1">
    <citation type="submission" date="2024-06" db="EMBL/GenBank/DDBJ databases">
        <authorList>
            <person name="Campbell A.G."/>
        </authorList>
    </citation>
    <scope>NUCLEOTIDE SEQUENCE [LARGE SCALE GENOMIC DNA]</scope>
    <source>
        <strain evidence="10 11">EM12</strain>
    </source>
</reference>
<evidence type="ECO:0000256" key="1">
    <source>
        <dbReference type="ARBA" id="ARBA00004141"/>
    </source>
</evidence>
<keyword evidence="6 8" id="KW-0472">Membrane</keyword>
<proteinExistence type="inferred from homology"/>
<accession>A0ABV1QU78</accession>
<comment type="subcellular location">
    <subcellularLocation>
        <location evidence="1">Membrane</location>
        <topology evidence="1">Multi-pass membrane protein</topology>
    </subcellularLocation>
</comment>
<feature type="transmembrane region" description="Helical" evidence="8">
    <location>
        <begin position="57"/>
        <end position="82"/>
    </location>
</feature>
<sequence>MASLAIGASVNFAYAYIMLGWAQNGGELLAAAWIASATIVVWSVARGHYQQIATRSTAAVTWSGLTACLRAFAVLITVIFVAKLSDDVSRGALICQFLAVTALTMLSRTVFCLRLRRWIAEGRVITGRMLIVGDSARVVSMITEHKFCDKLRADGKKIVRILAWNFVDDRESEKHLIDDVLGACRENSIDTVVVVPTARQSDLTERVTAALSETPATVHLLPFTVLGGPAPGSAQIGGQASIAVANAPLNALGKVMKRVVDVAIASAMLLALLPLMLSVAAAIKLDSRGPVFFRQNRHGYGNRHIRVFKFRSMRVMEDGAAFRQATRNDARITRVGRFIRRTNLDELPQLLNVLIGDMSLVGPRPHPIALNDTFAARIRLFHRRHNIMPGITGWAQVNGFRGETDTDDKMRKRVEHDLWYIDNWSIGLDLRILILTLFSSVAYRNAG</sequence>
<evidence type="ECO:0000256" key="4">
    <source>
        <dbReference type="ARBA" id="ARBA00022692"/>
    </source>
</evidence>
<evidence type="ECO:0000256" key="8">
    <source>
        <dbReference type="SAM" id="Phobius"/>
    </source>
</evidence>
<keyword evidence="11" id="KW-1185">Reference proteome</keyword>
<feature type="transmembrane region" description="Helical" evidence="8">
    <location>
        <begin position="262"/>
        <end position="283"/>
    </location>
</feature>
<dbReference type="PANTHER" id="PTHR30576:SF21">
    <property type="entry name" value="UDP-GLUCOSE:UNDECAPRENYL-PHOSPHATE GLUCOSE-1-PHOSPHATE TRANSFERASE"/>
    <property type="match status" value="1"/>
</dbReference>
<keyword evidence="3" id="KW-0808">Transferase</keyword>
<keyword evidence="5 8" id="KW-1133">Transmembrane helix</keyword>
<evidence type="ECO:0000256" key="2">
    <source>
        <dbReference type="ARBA" id="ARBA00006464"/>
    </source>
</evidence>
<dbReference type="NCBIfam" id="TIGR03025">
    <property type="entry name" value="EPS_sugtrans"/>
    <property type="match status" value="1"/>
</dbReference>
<dbReference type="InterPro" id="IPR003362">
    <property type="entry name" value="Bact_transf"/>
</dbReference>
<feature type="transmembrane region" description="Helical" evidence="8">
    <location>
        <begin position="88"/>
        <end position="107"/>
    </location>
</feature>
<dbReference type="PANTHER" id="PTHR30576">
    <property type="entry name" value="COLANIC BIOSYNTHESIS UDP-GLUCOSE LIPID CARRIER TRANSFERASE"/>
    <property type="match status" value="1"/>
</dbReference>
<keyword evidence="4 8" id="KW-0812">Transmembrane</keyword>
<dbReference type="InterPro" id="IPR017475">
    <property type="entry name" value="EPS_sugar_tfrase"/>
</dbReference>